<proteinExistence type="inferred from homology"/>
<keyword evidence="3" id="KW-0520">NAD</keyword>
<dbReference type="InterPro" id="IPR006139">
    <property type="entry name" value="D-isomer_2_OHA_DH_cat_dom"/>
</dbReference>
<evidence type="ECO:0000259" key="5">
    <source>
        <dbReference type="Pfam" id="PF00389"/>
    </source>
</evidence>
<dbReference type="InterPro" id="IPR036291">
    <property type="entry name" value="NAD(P)-bd_dom_sf"/>
</dbReference>
<dbReference type="Pfam" id="PF00389">
    <property type="entry name" value="2-Hacid_dh"/>
    <property type="match status" value="1"/>
</dbReference>
<dbReference type="InterPro" id="IPR006140">
    <property type="entry name" value="D-isomer_DH_NAD-bd"/>
</dbReference>
<evidence type="ECO:0000313" key="7">
    <source>
        <dbReference type="EMBL" id="GHD46300.1"/>
    </source>
</evidence>
<sequence length="330" mass="35252">MASNKKKVLVLGVIHPEGMALLEGRDDVEFEVLTDYSEANVLRHIEGVHGIAVRVAPVTRRIIEASGCLEVVSRHGVGYDAVDVAACTDNGVRLTIAPRANAPSVAEQAMMFLLVLAKQLTAFDPLVRRGDWARRGEHQAIDLEGRTLLVVGLGRIGSRVVRRARAFDMRVLGYDPYIDQDAIRTMGAEPVADFRAVLSEVDAVTVHCPRNAETIGIVGAAELAALRKGALVVNCARGGLVDEAALLAAVRSGQIAGAGMDVFDVEPPAPDHPFFQEPRILMTPHSAGASLEALKRSAYQTIENILATFDGTLDPAVVVNKEVLQGTVAS</sequence>
<comment type="similarity">
    <text evidence="1 4">Belongs to the D-isomer specific 2-hydroxyacid dehydrogenase family.</text>
</comment>
<dbReference type="InterPro" id="IPR029753">
    <property type="entry name" value="D-isomer_DH_CS"/>
</dbReference>
<evidence type="ECO:0000259" key="6">
    <source>
        <dbReference type="Pfam" id="PF02826"/>
    </source>
</evidence>
<dbReference type="EMBL" id="BMZS01000003">
    <property type="protein sequence ID" value="GHD46300.1"/>
    <property type="molecule type" value="Genomic_DNA"/>
</dbReference>
<dbReference type="InterPro" id="IPR050857">
    <property type="entry name" value="D-2-hydroxyacid_DH"/>
</dbReference>
<evidence type="ECO:0000256" key="2">
    <source>
        <dbReference type="ARBA" id="ARBA00023002"/>
    </source>
</evidence>
<evidence type="ECO:0000256" key="3">
    <source>
        <dbReference type="ARBA" id="ARBA00023027"/>
    </source>
</evidence>
<gene>
    <name evidence="7" type="ORF">GCM10017083_15270</name>
</gene>
<dbReference type="PANTHER" id="PTHR42789">
    <property type="entry name" value="D-ISOMER SPECIFIC 2-HYDROXYACID DEHYDROGENASE FAMILY PROTEIN (AFU_ORTHOLOGUE AFUA_6G10090)"/>
    <property type="match status" value="1"/>
</dbReference>
<dbReference type="SUPFAM" id="SSF52283">
    <property type="entry name" value="Formate/glycerate dehydrogenase catalytic domain-like"/>
    <property type="match status" value="1"/>
</dbReference>
<reference evidence="7" key="1">
    <citation type="journal article" date="2014" name="Int. J. Syst. Evol. Microbiol.">
        <title>Complete genome sequence of Corynebacterium casei LMG S-19264T (=DSM 44701T), isolated from a smear-ripened cheese.</title>
        <authorList>
            <consortium name="US DOE Joint Genome Institute (JGI-PGF)"/>
            <person name="Walter F."/>
            <person name="Albersmeier A."/>
            <person name="Kalinowski J."/>
            <person name="Ruckert C."/>
        </authorList>
    </citation>
    <scope>NUCLEOTIDE SEQUENCE</scope>
    <source>
        <strain evidence="7">KCTC 42651</strain>
    </source>
</reference>
<dbReference type="Pfam" id="PF02826">
    <property type="entry name" value="2-Hacid_dh_C"/>
    <property type="match status" value="1"/>
</dbReference>
<dbReference type="RefSeq" id="WP_189988353.1">
    <property type="nucleotide sequence ID" value="NZ_BMZS01000003.1"/>
</dbReference>
<dbReference type="SUPFAM" id="SSF51735">
    <property type="entry name" value="NAD(P)-binding Rossmann-fold domains"/>
    <property type="match status" value="1"/>
</dbReference>
<feature type="domain" description="D-isomer specific 2-hydroxyacid dehydrogenase catalytic" evidence="5">
    <location>
        <begin position="8"/>
        <end position="318"/>
    </location>
</feature>
<keyword evidence="2 4" id="KW-0560">Oxidoreductase</keyword>
<dbReference type="PANTHER" id="PTHR42789:SF1">
    <property type="entry name" value="D-ISOMER SPECIFIC 2-HYDROXYACID DEHYDROGENASE FAMILY PROTEIN (AFU_ORTHOLOGUE AFUA_6G10090)"/>
    <property type="match status" value="1"/>
</dbReference>
<organism evidence="7 8">
    <name type="scientific">Thalassobaculum fulvum</name>
    <dbReference type="NCBI Taxonomy" id="1633335"/>
    <lineage>
        <taxon>Bacteria</taxon>
        <taxon>Pseudomonadati</taxon>
        <taxon>Pseudomonadota</taxon>
        <taxon>Alphaproteobacteria</taxon>
        <taxon>Rhodospirillales</taxon>
        <taxon>Thalassobaculaceae</taxon>
        <taxon>Thalassobaculum</taxon>
    </lineage>
</organism>
<evidence type="ECO:0000256" key="1">
    <source>
        <dbReference type="ARBA" id="ARBA00005854"/>
    </source>
</evidence>
<name>A0A918XQ73_9PROT</name>
<dbReference type="Gene3D" id="3.40.50.720">
    <property type="entry name" value="NAD(P)-binding Rossmann-like Domain"/>
    <property type="match status" value="2"/>
</dbReference>
<dbReference type="CDD" id="cd12173">
    <property type="entry name" value="PGDH_4"/>
    <property type="match status" value="1"/>
</dbReference>
<protein>
    <submittedName>
        <fullName evidence="7">D-3-phosphoglycerate dehydrogenase</fullName>
    </submittedName>
</protein>
<dbReference type="Proteomes" id="UP000630353">
    <property type="component" value="Unassembled WGS sequence"/>
</dbReference>
<keyword evidence="8" id="KW-1185">Reference proteome</keyword>
<dbReference type="GO" id="GO:0016616">
    <property type="term" value="F:oxidoreductase activity, acting on the CH-OH group of donors, NAD or NADP as acceptor"/>
    <property type="evidence" value="ECO:0007669"/>
    <property type="project" value="InterPro"/>
</dbReference>
<dbReference type="GO" id="GO:0051287">
    <property type="term" value="F:NAD binding"/>
    <property type="evidence" value="ECO:0007669"/>
    <property type="project" value="InterPro"/>
</dbReference>
<reference evidence="7" key="2">
    <citation type="submission" date="2020-09" db="EMBL/GenBank/DDBJ databases">
        <authorList>
            <person name="Sun Q."/>
            <person name="Kim S."/>
        </authorList>
    </citation>
    <scope>NUCLEOTIDE SEQUENCE</scope>
    <source>
        <strain evidence="7">KCTC 42651</strain>
    </source>
</reference>
<evidence type="ECO:0000313" key="8">
    <source>
        <dbReference type="Proteomes" id="UP000630353"/>
    </source>
</evidence>
<accession>A0A918XQ73</accession>
<dbReference type="AlphaFoldDB" id="A0A918XQ73"/>
<comment type="caution">
    <text evidence="7">The sequence shown here is derived from an EMBL/GenBank/DDBJ whole genome shotgun (WGS) entry which is preliminary data.</text>
</comment>
<feature type="domain" description="D-isomer specific 2-hydroxyacid dehydrogenase NAD-binding" evidence="6">
    <location>
        <begin position="110"/>
        <end position="287"/>
    </location>
</feature>
<dbReference type="PROSITE" id="PS00671">
    <property type="entry name" value="D_2_HYDROXYACID_DH_3"/>
    <property type="match status" value="1"/>
</dbReference>
<evidence type="ECO:0000256" key="4">
    <source>
        <dbReference type="RuleBase" id="RU003719"/>
    </source>
</evidence>